<keyword evidence="5" id="KW-0378">Hydrolase</keyword>
<evidence type="ECO:0000256" key="2">
    <source>
        <dbReference type="ARBA" id="ARBA00022695"/>
    </source>
</evidence>
<dbReference type="Gene3D" id="3.40.50.10380">
    <property type="entry name" value="Malic enzyme, N-terminal domain"/>
    <property type="match status" value="1"/>
</dbReference>
<dbReference type="CDD" id="cd09274">
    <property type="entry name" value="RNase_HI_RT_Ty3"/>
    <property type="match status" value="1"/>
</dbReference>
<evidence type="ECO:0000256" key="7">
    <source>
        <dbReference type="PROSITE-ProRule" id="PRU00047"/>
    </source>
</evidence>
<gene>
    <name evidence="10" type="ORF">Tci_048623</name>
</gene>
<keyword evidence="7" id="KW-0479">Metal-binding</keyword>
<dbReference type="GO" id="GO:0004470">
    <property type="term" value="F:malic enzyme activity"/>
    <property type="evidence" value="ECO:0007669"/>
    <property type="project" value="InterPro"/>
</dbReference>
<evidence type="ECO:0000259" key="9">
    <source>
        <dbReference type="PROSITE" id="PS50158"/>
    </source>
</evidence>
<dbReference type="AlphaFoldDB" id="A0A6L2MW86"/>
<dbReference type="SUPFAM" id="SSF53223">
    <property type="entry name" value="Aminoacid dehydrogenase-like, N-terminal domain"/>
    <property type="match status" value="1"/>
</dbReference>
<dbReference type="Pfam" id="PF17921">
    <property type="entry name" value="Integrase_H2C2"/>
    <property type="match status" value="1"/>
</dbReference>
<dbReference type="InterPro" id="IPR001878">
    <property type="entry name" value="Znf_CCHC"/>
</dbReference>
<comment type="caution">
    <text evidence="10">The sequence shown here is derived from an EMBL/GenBank/DDBJ whole genome shotgun (WGS) entry which is preliminary data.</text>
</comment>
<reference evidence="10" key="1">
    <citation type="journal article" date="2019" name="Sci. Rep.">
        <title>Draft genome of Tanacetum cinerariifolium, the natural source of mosquito coil.</title>
        <authorList>
            <person name="Yamashiro T."/>
            <person name="Shiraishi A."/>
            <person name="Satake H."/>
            <person name="Nakayama K."/>
        </authorList>
    </citation>
    <scope>NUCLEOTIDE SEQUENCE</scope>
</reference>
<protein>
    <submittedName>
        <fullName evidence="10">Putative reverse transcriptase domain-containing protein</fullName>
    </submittedName>
</protein>
<keyword evidence="1" id="KW-0808">Transferase</keyword>
<proteinExistence type="predicted"/>
<dbReference type="InterPro" id="IPR043502">
    <property type="entry name" value="DNA/RNA_pol_sf"/>
</dbReference>
<feature type="domain" description="CCHC-type" evidence="9">
    <location>
        <begin position="323"/>
        <end position="338"/>
    </location>
</feature>
<keyword evidence="7" id="KW-0863">Zinc-finger</keyword>
<evidence type="ECO:0000256" key="8">
    <source>
        <dbReference type="SAM" id="MobiDB-lite"/>
    </source>
</evidence>
<dbReference type="EMBL" id="BKCJ010007320">
    <property type="protein sequence ID" value="GEU76645.1"/>
    <property type="molecule type" value="Genomic_DNA"/>
</dbReference>
<keyword evidence="3" id="KW-0540">Nuclease</keyword>
<dbReference type="PANTHER" id="PTHR37984:SF5">
    <property type="entry name" value="PROTEIN NYNRIN-LIKE"/>
    <property type="match status" value="1"/>
</dbReference>
<dbReference type="InterPro" id="IPR043128">
    <property type="entry name" value="Rev_trsase/Diguanyl_cyclase"/>
</dbReference>
<dbReference type="GO" id="GO:0008270">
    <property type="term" value="F:zinc ion binding"/>
    <property type="evidence" value="ECO:0007669"/>
    <property type="project" value="UniProtKB-KW"/>
</dbReference>
<keyword evidence="2" id="KW-0548">Nucleotidyltransferase</keyword>
<keyword evidence="7" id="KW-0862">Zinc</keyword>
<dbReference type="InterPro" id="IPR046346">
    <property type="entry name" value="Aminoacid_DH-like_N_sf"/>
</dbReference>
<dbReference type="InterPro" id="IPR000477">
    <property type="entry name" value="RT_dom"/>
</dbReference>
<evidence type="ECO:0000256" key="3">
    <source>
        <dbReference type="ARBA" id="ARBA00022722"/>
    </source>
</evidence>
<dbReference type="PANTHER" id="PTHR37984">
    <property type="entry name" value="PROTEIN CBG26694"/>
    <property type="match status" value="1"/>
</dbReference>
<dbReference type="Pfam" id="PF17917">
    <property type="entry name" value="RT_RNaseH"/>
    <property type="match status" value="1"/>
</dbReference>
<dbReference type="InterPro" id="IPR036875">
    <property type="entry name" value="Znf_CCHC_sf"/>
</dbReference>
<evidence type="ECO:0000313" key="10">
    <source>
        <dbReference type="EMBL" id="GEU76645.1"/>
    </source>
</evidence>
<sequence>MRKCIVDERLVDDELSPKMWDLAVLKLKAENSNNFIETLKSEDDKPSMWMAVILCGLGDLGEHGTGIPIGKLAMYVVAAGINPQRYRVLWSIMRQTRMPIARECTYHDNRNIGGNGNGNDGGNGDGNGRGNGNENGGGNGNGDPNQNDRGTIPIARECTYHDFMKCQPLNFKGTEGVVGLTRWFEKMEKLFHISNCPKRFQELIMLCTNMVPEEKDQDVKFIGGLLDNIQGNVIAVEPTILQDAVRIANNLMDQKLKGYAVRNAENKRRFDNNQKDNCVLQPPYKRQNVGGKLSREPTRYCMNVVAATTTQTAPVVNQRVHTCFECRRQGHYRNECPKMNNQTHRNKAGNKTNEARGKAYVLGGEANPDSNVVTGMFLLNNHYASMLFDSSANRSFMSFTFSALLDVIPSTLDLQRSRVYSKIDLPFRLTNVPAVFMDLMNQVCKPYMDKFVIVFIDDISIYSKNKKEHEKHIMLILRLLKKEELYAKFSKCEFWLSKIMKFDWGEKAEATFQLLKQKLCSAPILALPEGKKAIAYASRQLKIHEKNYTTHDLELGAVVFALKMCRKYLYGMKCVVFTDHKSLQRIFDQKELNMRQRRWLKLLSDYDCEICYHPGKANVVADALSRKERIKPLRVRALVTTIGLNLPKRILNAQAQARKENYVTEDLCGMIKKLEPRADGTLCLRNKSWILCFGDLRDLIMHESHKSKYSIHLGSDKMYQDLKKLYWWHNIKAEIATYVSKGLTCAKVKAEYQKPSGMLSLLALRLLMKLQKTSSKLRSVSKMPVIDKKATPIGDVSH</sequence>
<dbReference type="InterPro" id="IPR041373">
    <property type="entry name" value="RT_RNaseH"/>
</dbReference>
<dbReference type="SUPFAM" id="SSF57756">
    <property type="entry name" value="Retrovirus zinc finger-like domains"/>
    <property type="match status" value="1"/>
</dbReference>
<dbReference type="InterPro" id="IPR050951">
    <property type="entry name" value="Retrovirus_Pol_polyprotein"/>
</dbReference>
<evidence type="ECO:0000256" key="1">
    <source>
        <dbReference type="ARBA" id="ARBA00022679"/>
    </source>
</evidence>
<dbReference type="Gene3D" id="3.30.70.270">
    <property type="match status" value="1"/>
</dbReference>
<organism evidence="10">
    <name type="scientific">Tanacetum cinerariifolium</name>
    <name type="common">Dalmatian daisy</name>
    <name type="synonym">Chrysanthemum cinerariifolium</name>
    <dbReference type="NCBI Taxonomy" id="118510"/>
    <lineage>
        <taxon>Eukaryota</taxon>
        <taxon>Viridiplantae</taxon>
        <taxon>Streptophyta</taxon>
        <taxon>Embryophyta</taxon>
        <taxon>Tracheophyta</taxon>
        <taxon>Spermatophyta</taxon>
        <taxon>Magnoliopsida</taxon>
        <taxon>eudicotyledons</taxon>
        <taxon>Gunneridae</taxon>
        <taxon>Pentapetalae</taxon>
        <taxon>asterids</taxon>
        <taxon>campanulids</taxon>
        <taxon>Asterales</taxon>
        <taxon>Asteraceae</taxon>
        <taxon>Asteroideae</taxon>
        <taxon>Anthemideae</taxon>
        <taxon>Anthemidinae</taxon>
        <taxon>Tanacetum</taxon>
    </lineage>
</organism>
<evidence type="ECO:0000256" key="4">
    <source>
        <dbReference type="ARBA" id="ARBA00022759"/>
    </source>
</evidence>
<dbReference type="Pfam" id="PF00390">
    <property type="entry name" value="malic"/>
    <property type="match status" value="1"/>
</dbReference>
<dbReference type="SUPFAM" id="SSF56672">
    <property type="entry name" value="DNA/RNA polymerases"/>
    <property type="match status" value="1"/>
</dbReference>
<dbReference type="GO" id="GO:0004519">
    <property type="term" value="F:endonuclease activity"/>
    <property type="evidence" value="ECO:0007669"/>
    <property type="project" value="UniProtKB-KW"/>
</dbReference>
<keyword evidence="6 10" id="KW-0695">RNA-directed DNA polymerase</keyword>
<evidence type="ECO:0000256" key="5">
    <source>
        <dbReference type="ARBA" id="ARBA00022801"/>
    </source>
</evidence>
<dbReference type="PROSITE" id="PS50158">
    <property type="entry name" value="ZF_CCHC"/>
    <property type="match status" value="1"/>
</dbReference>
<dbReference type="CDD" id="cd01647">
    <property type="entry name" value="RT_LTR"/>
    <property type="match status" value="1"/>
</dbReference>
<dbReference type="InterPro" id="IPR012301">
    <property type="entry name" value="Malic_N_dom"/>
</dbReference>
<dbReference type="GO" id="GO:0016616">
    <property type="term" value="F:oxidoreductase activity, acting on the CH-OH group of donors, NAD or NADP as acceptor"/>
    <property type="evidence" value="ECO:0007669"/>
    <property type="project" value="InterPro"/>
</dbReference>
<dbReference type="Pfam" id="PF00078">
    <property type="entry name" value="RVT_1"/>
    <property type="match status" value="1"/>
</dbReference>
<dbReference type="GO" id="GO:0003676">
    <property type="term" value="F:nucleic acid binding"/>
    <property type="evidence" value="ECO:0007669"/>
    <property type="project" value="InterPro"/>
</dbReference>
<feature type="compositionally biased region" description="Gly residues" evidence="8">
    <location>
        <begin position="113"/>
        <end position="141"/>
    </location>
</feature>
<dbReference type="InterPro" id="IPR037062">
    <property type="entry name" value="Malic_N_dom_sf"/>
</dbReference>
<name>A0A6L2MW86_TANCI</name>
<dbReference type="InterPro" id="IPR041588">
    <property type="entry name" value="Integrase_H2C2"/>
</dbReference>
<dbReference type="GO" id="GO:0003964">
    <property type="term" value="F:RNA-directed DNA polymerase activity"/>
    <property type="evidence" value="ECO:0007669"/>
    <property type="project" value="UniProtKB-KW"/>
</dbReference>
<accession>A0A6L2MW86</accession>
<dbReference type="GO" id="GO:0016787">
    <property type="term" value="F:hydrolase activity"/>
    <property type="evidence" value="ECO:0007669"/>
    <property type="project" value="UniProtKB-KW"/>
</dbReference>
<evidence type="ECO:0000256" key="6">
    <source>
        <dbReference type="ARBA" id="ARBA00022918"/>
    </source>
</evidence>
<dbReference type="Gene3D" id="1.10.340.70">
    <property type="match status" value="1"/>
</dbReference>
<keyword evidence="4" id="KW-0255">Endonuclease</keyword>
<feature type="region of interest" description="Disordered" evidence="8">
    <location>
        <begin position="112"/>
        <end position="151"/>
    </location>
</feature>